<dbReference type="SUPFAM" id="SSF53850">
    <property type="entry name" value="Periplasmic binding protein-like II"/>
    <property type="match status" value="1"/>
</dbReference>
<dbReference type="InterPro" id="IPR005119">
    <property type="entry name" value="LysR_subst-bd"/>
</dbReference>
<dbReference type="CDD" id="cd08422">
    <property type="entry name" value="PBP2_CrgA_like"/>
    <property type="match status" value="1"/>
</dbReference>
<dbReference type="Gene3D" id="1.10.10.10">
    <property type="entry name" value="Winged helix-like DNA-binding domain superfamily/Winged helix DNA-binding domain"/>
    <property type="match status" value="1"/>
</dbReference>
<dbReference type="KEGG" id="vag:N646_3416"/>
<dbReference type="PANTHER" id="PTHR30537:SF72">
    <property type="entry name" value="LYSR FAMILY TRANSCRIPTIONAL REGULATOR"/>
    <property type="match status" value="1"/>
</dbReference>
<dbReference type="GO" id="GO:0003700">
    <property type="term" value="F:DNA-binding transcription factor activity"/>
    <property type="evidence" value="ECO:0007669"/>
    <property type="project" value="InterPro"/>
</dbReference>
<dbReference type="PROSITE" id="PS50931">
    <property type="entry name" value="HTH_LYSR"/>
    <property type="match status" value="1"/>
</dbReference>
<evidence type="ECO:0000313" key="6">
    <source>
        <dbReference type="EMBL" id="AGV19226.1"/>
    </source>
</evidence>
<dbReference type="Gene3D" id="3.40.190.290">
    <property type="match status" value="1"/>
</dbReference>
<keyword evidence="2" id="KW-0805">Transcription regulation</keyword>
<organism evidence="6 7">
    <name type="scientific">Vibrio alginolyticus (strain ATCC 17749 / DSM 2171 / NBRC 15630 / NCIMB 1903 / NCTC 12160 / XII-53)</name>
    <dbReference type="NCBI Taxonomy" id="1219076"/>
    <lineage>
        <taxon>Bacteria</taxon>
        <taxon>Pseudomonadati</taxon>
        <taxon>Pseudomonadota</taxon>
        <taxon>Gammaproteobacteria</taxon>
        <taxon>Vibrionales</taxon>
        <taxon>Vibrionaceae</taxon>
        <taxon>Vibrio</taxon>
    </lineage>
</organism>
<feature type="domain" description="HTH lysR-type" evidence="5">
    <location>
        <begin position="1"/>
        <end position="59"/>
    </location>
</feature>
<reference evidence="6 7" key="1">
    <citation type="journal article" date="2015" name="Genome Announc.">
        <title>Complete genome sequence of Vibrio alginolyticus ATCC 17749.</title>
        <authorList>
            <person name="Liu X.F."/>
            <person name="Cao Y."/>
            <person name="Zhang H.L."/>
            <person name="Chen Y.J."/>
            <person name="Hu C.J."/>
        </authorList>
    </citation>
    <scope>NUCLEOTIDE SEQUENCE [LARGE SCALE GENOMIC DNA]</scope>
    <source>
        <strain evidence="7">ATCC 17749 / DSM 2171 / NBRC 15630 / NCIMB 1903 / NCTC 12160 / XII-53</strain>
    </source>
</reference>
<dbReference type="AlphaFoldDB" id="A0A2I3CL16"/>
<dbReference type="EMBL" id="CP006719">
    <property type="protein sequence ID" value="AGV19226.1"/>
    <property type="molecule type" value="Genomic_DNA"/>
</dbReference>
<sequence length="318" mass="36058">MDKIRSLRFFIATLDGGSFAAAAKVYGTDPSTVSKAIHRLESDLGIQLFQRSTRQSRLTEAGRRYANTARFVLEELAACEDSLKSHNDALSGQLKINVPVSYGRLYIRPLLKEFCRRYPNITIDIHYDDAYVDIIEQGIDVSIRSGVVHDSQLIVRQLSPIDFIICASQDYLARHGVPSGPDVFNDHSWVRFRFKQTGKLLPIRMPEPDGASEYDPERNYIVNDGESMAELCAEGLGLTQIPHFIARDWLKAGRLVPIFPSMRQAGNGVYLLYANREYVPARVRVFIDFITQAIQDMDETPFHTWAETLPIYRPNQGD</sequence>
<dbReference type="Proteomes" id="UP000016714">
    <property type="component" value="Chromosome 2"/>
</dbReference>
<dbReference type="FunFam" id="1.10.10.10:FF:000001">
    <property type="entry name" value="LysR family transcriptional regulator"/>
    <property type="match status" value="1"/>
</dbReference>
<keyword evidence="3" id="KW-0238">DNA-binding</keyword>
<gene>
    <name evidence="6" type="ORF">N646_3416</name>
</gene>
<dbReference type="SUPFAM" id="SSF46785">
    <property type="entry name" value="Winged helix' DNA-binding domain"/>
    <property type="match status" value="1"/>
</dbReference>
<dbReference type="HOGENOM" id="CLU_039613_16_3_6"/>
<evidence type="ECO:0000256" key="1">
    <source>
        <dbReference type="ARBA" id="ARBA00009437"/>
    </source>
</evidence>
<accession>A0A2I3CL16</accession>
<name>A0A2I3CL16_VIBAX</name>
<protein>
    <submittedName>
        <fullName evidence="6">Putative transcriptional regulator</fullName>
    </submittedName>
</protein>
<dbReference type="InterPro" id="IPR036388">
    <property type="entry name" value="WH-like_DNA-bd_sf"/>
</dbReference>
<dbReference type="InterPro" id="IPR058163">
    <property type="entry name" value="LysR-type_TF_proteobact-type"/>
</dbReference>
<dbReference type="PANTHER" id="PTHR30537">
    <property type="entry name" value="HTH-TYPE TRANSCRIPTIONAL REGULATOR"/>
    <property type="match status" value="1"/>
</dbReference>
<evidence type="ECO:0000256" key="4">
    <source>
        <dbReference type="ARBA" id="ARBA00023163"/>
    </source>
</evidence>
<dbReference type="Pfam" id="PF03466">
    <property type="entry name" value="LysR_substrate"/>
    <property type="match status" value="1"/>
</dbReference>
<evidence type="ECO:0000313" key="7">
    <source>
        <dbReference type="Proteomes" id="UP000016714"/>
    </source>
</evidence>
<evidence type="ECO:0000256" key="3">
    <source>
        <dbReference type="ARBA" id="ARBA00023125"/>
    </source>
</evidence>
<keyword evidence="4" id="KW-0804">Transcription</keyword>
<comment type="similarity">
    <text evidence="1">Belongs to the LysR transcriptional regulatory family.</text>
</comment>
<dbReference type="Pfam" id="PF00126">
    <property type="entry name" value="HTH_1"/>
    <property type="match status" value="1"/>
</dbReference>
<evidence type="ECO:0000259" key="5">
    <source>
        <dbReference type="PROSITE" id="PS50931"/>
    </source>
</evidence>
<dbReference type="GO" id="GO:0043565">
    <property type="term" value="F:sequence-specific DNA binding"/>
    <property type="evidence" value="ECO:0007669"/>
    <property type="project" value="TreeGrafter"/>
</dbReference>
<dbReference type="InterPro" id="IPR036390">
    <property type="entry name" value="WH_DNA-bd_sf"/>
</dbReference>
<proteinExistence type="inferred from homology"/>
<dbReference type="InterPro" id="IPR000847">
    <property type="entry name" value="LysR_HTH_N"/>
</dbReference>
<dbReference type="GO" id="GO:0006351">
    <property type="term" value="P:DNA-templated transcription"/>
    <property type="evidence" value="ECO:0007669"/>
    <property type="project" value="TreeGrafter"/>
</dbReference>
<evidence type="ECO:0000256" key="2">
    <source>
        <dbReference type="ARBA" id="ARBA00023015"/>
    </source>
</evidence>
<dbReference type="RefSeq" id="WP_017820076.1">
    <property type="nucleotide sequence ID" value="NC_022359.1"/>
</dbReference>